<dbReference type="EMBL" id="CP027776">
    <property type="protein sequence ID" value="AVP65863.1"/>
    <property type="molecule type" value="Genomic_DNA"/>
</dbReference>
<accession>A0AAU8YZC3</accession>
<sequence>MKRGIQMIEKNYNELPMLLEPKDLENIFSIDMRLVCEIIKLNEFPKLRISDHKIKIPKILLIKWINKNKEFLMEYRKIV</sequence>
<proteinExistence type="predicted"/>
<reference evidence="1 2" key="1">
    <citation type="submission" date="2018-01" db="EMBL/GenBank/DDBJ databases">
        <title>Genetic Diversity of Clostridium botulinum in seafood.</title>
        <authorList>
            <person name="Athira V."/>
            <person name="Arun Jyothi P.V."/>
            <person name="Lalitha K.V."/>
            <person name="Joseph T.C."/>
        </authorList>
    </citation>
    <scope>NUCLEOTIDE SEQUENCE [LARGE SCALE GENOMIC DNA]</scope>
    <source>
        <strain evidence="1 2">Mfbjulcb5</strain>
    </source>
</reference>
<name>A0AAU8YZC3_CLOBO</name>
<gene>
    <name evidence="1" type="ORF">C3B64_17085</name>
</gene>
<dbReference type="Proteomes" id="UP000238070">
    <property type="component" value="Chromosome"/>
</dbReference>
<protein>
    <recommendedName>
        <fullName evidence="3">DNA-binding protein</fullName>
    </recommendedName>
</protein>
<evidence type="ECO:0000313" key="2">
    <source>
        <dbReference type="Proteomes" id="UP000238070"/>
    </source>
</evidence>
<evidence type="ECO:0000313" key="1">
    <source>
        <dbReference type="EMBL" id="AVP65863.1"/>
    </source>
</evidence>
<organism evidence="1 2">
    <name type="scientific">Clostridium botulinum</name>
    <dbReference type="NCBI Taxonomy" id="1491"/>
    <lineage>
        <taxon>Bacteria</taxon>
        <taxon>Bacillati</taxon>
        <taxon>Bacillota</taxon>
        <taxon>Clostridia</taxon>
        <taxon>Eubacteriales</taxon>
        <taxon>Clostridiaceae</taxon>
        <taxon>Clostridium</taxon>
    </lineage>
</organism>
<dbReference type="AlphaFoldDB" id="A0AAU8YZC3"/>
<evidence type="ECO:0008006" key="3">
    <source>
        <dbReference type="Google" id="ProtNLM"/>
    </source>
</evidence>